<dbReference type="Proteomes" id="UP000011220">
    <property type="component" value="Chromosome"/>
</dbReference>
<dbReference type="STRING" id="1121335.Cst_c18440"/>
<evidence type="ECO:0000313" key="2">
    <source>
        <dbReference type="EMBL" id="AGC68821.1"/>
    </source>
</evidence>
<dbReference type="KEGG" id="css:Cst_c18440"/>
<organism evidence="2 3">
    <name type="scientific">Thermoclostridium stercorarium (strain ATCC 35414 / DSM 8532 / NCIMB 11754)</name>
    <name type="common">Clostridium stercorarium</name>
    <dbReference type="NCBI Taxonomy" id="1121335"/>
    <lineage>
        <taxon>Bacteria</taxon>
        <taxon>Bacillati</taxon>
        <taxon>Bacillota</taxon>
        <taxon>Clostridia</taxon>
        <taxon>Eubacteriales</taxon>
        <taxon>Oscillospiraceae</taxon>
        <taxon>Thermoclostridium</taxon>
    </lineage>
</organism>
<keyword evidence="1" id="KW-0812">Transmembrane</keyword>
<proteinExistence type="predicted"/>
<sequence>MTFSYNQFSMGTELRHRKLFYLNAILHNITAFKLIMPVLKA</sequence>
<keyword evidence="1" id="KW-1133">Transmembrane helix</keyword>
<dbReference type="AlphaFoldDB" id="L7VQZ5"/>
<name>L7VQZ5_THES1</name>
<keyword evidence="1" id="KW-0472">Membrane</keyword>
<reference evidence="2 3" key="1">
    <citation type="journal article" date="2013" name="Genome Announc.">
        <title>Complete genome sequence of Clostridium stercorarium subsp. stercorarium strain DSM 8532, a thermophilic degrader of plant cell wall fibers.</title>
        <authorList>
            <person name="Poehlein A."/>
            <person name="Zverlov V.V."/>
            <person name="Daniel R."/>
            <person name="Schwarz W.H."/>
            <person name="Liebl W."/>
        </authorList>
    </citation>
    <scope>NUCLEOTIDE SEQUENCE [LARGE SCALE GENOMIC DNA]</scope>
    <source>
        <strain evidence="3">ATCC 35414 / DSM 8532 / NCIMB 11754</strain>
    </source>
</reference>
<gene>
    <name evidence="2" type="ordered locus">Cst_c18440</name>
</gene>
<keyword evidence="3" id="KW-1185">Reference proteome</keyword>
<protein>
    <submittedName>
        <fullName evidence="2">Uncharacterized protein</fullName>
    </submittedName>
</protein>
<dbReference type="EMBL" id="CP004044">
    <property type="protein sequence ID" value="AGC68821.1"/>
    <property type="molecule type" value="Genomic_DNA"/>
</dbReference>
<feature type="transmembrane region" description="Helical" evidence="1">
    <location>
        <begin position="20"/>
        <end position="39"/>
    </location>
</feature>
<evidence type="ECO:0000256" key="1">
    <source>
        <dbReference type="SAM" id="Phobius"/>
    </source>
</evidence>
<accession>L7VQZ5</accession>
<evidence type="ECO:0000313" key="3">
    <source>
        <dbReference type="Proteomes" id="UP000011220"/>
    </source>
</evidence>